<organism evidence="7 8">
    <name type="scientific">Pisolithus microcarpus 441</name>
    <dbReference type="NCBI Taxonomy" id="765257"/>
    <lineage>
        <taxon>Eukaryota</taxon>
        <taxon>Fungi</taxon>
        <taxon>Dikarya</taxon>
        <taxon>Basidiomycota</taxon>
        <taxon>Agaricomycotina</taxon>
        <taxon>Agaricomycetes</taxon>
        <taxon>Agaricomycetidae</taxon>
        <taxon>Boletales</taxon>
        <taxon>Sclerodermatineae</taxon>
        <taxon>Pisolithaceae</taxon>
        <taxon>Pisolithus</taxon>
    </lineage>
</organism>
<reference evidence="7 8" key="1">
    <citation type="submission" date="2014-04" db="EMBL/GenBank/DDBJ databases">
        <authorList>
            <consortium name="DOE Joint Genome Institute"/>
            <person name="Kuo A."/>
            <person name="Kohler A."/>
            <person name="Costa M.D."/>
            <person name="Nagy L.G."/>
            <person name="Floudas D."/>
            <person name="Copeland A."/>
            <person name="Barry K.W."/>
            <person name="Cichocki N."/>
            <person name="Veneault-Fourrey C."/>
            <person name="LaButti K."/>
            <person name="Lindquist E.A."/>
            <person name="Lipzen A."/>
            <person name="Lundell T."/>
            <person name="Morin E."/>
            <person name="Murat C."/>
            <person name="Sun H."/>
            <person name="Tunlid A."/>
            <person name="Henrissat B."/>
            <person name="Grigoriev I.V."/>
            <person name="Hibbett D.S."/>
            <person name="Martin F."/>
            <person name="Nordberg H.P."/>
            <person name="Cantor M.N."/>
            <person name="Hua S.X."/>
        </authorList>
    </citation>
    <scope>NUCLEOTIDE SEQUENCE [LARGE SCALE GENOMIC DNA]</scope>
    <source>
        <strain evidence="7 8">441</strain>
    </source>
</reference>
<name>A0A0C9YLA3_9AGAM</name>
<accession>A0A0C9YLA3</accession>
<evidence type="ECO:0000256" key="3">
    <source>
        <dbReference type="ARBA" id="ARBA00022617"/>
    </source>
</evidence>
<dbReference type="Gene3D" id="1.10.630.10">
    <property type="entry name" value="Cytochrome P450"/>
    <property type="match status" value="1"/>
</dbReference>
<keyword evidence="6" id="KW-1133">Transmembrane helix</keyword>
<dbReference type="AlphaFoldDB" id="A0A0C9YLA3"/>
<evidence type="ECO:0000256" key="1">
    <source>
        <dbReference type="ARBA" id="ARBA00001971"/>
    </source>
</evidence>
<dbReference type="HOGENOM" id="CLU_632486_0_0_1"/>
<evidence type="ECO:0000256" key="6">
    <source>
        <dbReference type="SAM" id="Phobius"/>
    </source>
</evidence>
<keyword evidence="8" id="KW-1185">Reference proteome</keyword>
<proteinExistence type="inferred from homology"/>
<dbReference type="EMBL" id="KN833828">
    <property type="protein sequence ID" value="KIK17441.1"/>
    <property type="molecule type" value="Genomic_DNA"/>
</dbReference>
<evidence type="ECO:0000256" key="2">
    <source>
        <dbReference type="ARBA" id="ARBA00010617"/>
    </source>
</evidence>
<evidence type="ECO:0000256" key="5">
    <source>
        <dbReference type="ARBA" id="ARBA00023004"/>
    </source>
</evidence>
<dbReference type="Proteomes" id="UP000054018">
    <property type="component" value="Unassembled WGS sequence"/>
</dbReference>
<keyword evidence="3" id="KW-0349">Heme</keyword>
<evidence type="ECO:0000313" key="7">
    <source>
        <dbReference type="EMBL" id="KIK17441.1"/>
    </source>
</evidence>
<dbReference type="GO" id="GO:0004497">
    <property type="term" value="F:monooxygenase activity"/>
    <property type="evidence" value="ECO:0007669"/>
    <property type="project" value="InterPro"/>
</dbReference>
<keyword evidence="5" id="KW-0408">Iron</keyword>
<dbReference type="Pfam" id="PF00067">
    <property type="entry name" value="p450"/>
    <property type="match status" value="1"/>
</dbReference>
<dbReference type="OrthoDB" id="3366823at2759"/>
<gene>
    <name evidence="7" type="ORF">PISMIDRAFT_24904</name>
</gene>
<dbReference type="GO" id="GO:0020037">
    <property type="term" value="F:heme binding"/>
    <property type="evidence" value="ECO:0007669"/>
    <property type="project" value="InterPro"/>
</dbReference>
<protein>
    <recommendedName>
        <fullName evidence="9">Cytochrome P450</fullName>
    </recommendedName>
</protein>
<feature type="non-terminal residue" evidence="7">
    <location>
        <position position="434"/>
    </location>
</feature>
<dbReference type="InterPro" id="IPR001128">
    <property type="entry name" value="Cyt_P450"/>
</dbReference>
<keyword evidence="4" id="KW-0479">Metal-binding</keyword>
<feature type="transmembrane region" description="Helical" evidence="6">
    <location>
        <begin position="167"/>
        <end position="186"/>
    </location>
</feature>
<keyword evidence="6" id="KW-0472">Membrane</keyword>
<dbReference type="InterPro" id="IPR036396">
    <property type="entry name" value="Cyt_P450_sf"/>
</dbReference>
<dbReference type="GO" id="GO:0005506">
    <property type="term" value="F:iron ion binding"/>
    <property type="evidence" value="ECO:0007669"/>
    <property type="project" value="InterPro"/>
</dbReference>
<dbReference type="PANTHER" id="PTHR24304">
    <property type="entry name" value="CYTOCHROME P450 FAMILY 7"/>
    <property type="match status" value="1"/>
</dbReference>
<comment type="similarity">
    <text evidence="2">Belongs to the cytochrome P450 family.</text>
</comment>
<reference evidence="8" key="2">
    <citation type="submission" date="2015-01" db="EMBL/GenBank/DDBJ databases">
        <title>Evolutionary Origins and Diversification of the Mycorrhizal Mutualists.</title>
        <authorList>
            <consortium name="DOE Joint Genome Institute"/>
            <consortium name="Mycorrhizal Genomics Consortium"/>
            <person name="Kohler A."/>
            <person name="Kuo A."/>
            <person name="Nagy L.G."/>
            <person name="Floudas D."/>
            <person name="Copeland A."/>
            <person name="Barry K.W."/>
            <person name="Cichocki N."/>
            <person name="Veneault-Fourrey C."/>
            <person name="LaButti K."/>
            <person name="Lindquist E.A."/>
            <person name="Lipzen A."/>
            <person name="Lundell T."/>
            <person name="Morin E."/>
            <person name="Murat C."/>
            <person name="Riley R."/>
            <person name="Ohm R."/>
            <person name="Sun H."/>
            <person name="Tunlid A."/>
            <person name="Henrissat B."/>
            <person name="Grigoriev I.V."/>
            <person name="Hibbett D.S."/>
            <person name="Martin F."/>
        </authorList>
    </citation>
    <scope>NUCLEOTIDE SEQUENCE [LARGE SCALE GENOMIC DNA]</scope>
    <source>
        <strain evidence="8">441</strain>
    </source>
</reference>
<comment type="cofactor">
    <cofactor evidence="1">
        <name>heme</name>
        <dbReference type="ChEBI" id="CHEBI:30413"/>
    </cofactor>
</comment>
<sequence>MAANAHLLGTLLCQEQKRLPDWAFTIHQGSEAVKWLEKAKVTKDYKEFDPRRVAILPFSIVHSDASGIPRKVSTAKSPLRGRANTFTHYVRRYFELPFLTRRDFATYLNRRTATGGAMRPQLYQQHFETPSITGTGRAGPSLRGTTKSPLQLLAAGTARLLPRMTSYALTVAQISTVIVGLGFVFITRVMAKKESAHPPKVPSLLPWFGSAFDFASGPSKFLALCHAQFGPVFKVLLGGRNMIVVTTAESIHNALFTDYRVLTNRAEHYDHFHAVCGDTSLYPAIFDTFSHKLFPILDRRLSKRAVDGVTTDFAETVFQRLKLFSGEERVSLRRSLTEPVYVAVTAIFLGSKFSPDSYNDWLAFWVTLPIRLVRRPFWSFPSTRARGRLLQHITTCLQAANPDNDDDKLAGDFSKVIRENNIPFEAASPAVLAV</sequence>
<evidence type="ECO:0000256" key="4">
    <source>
        <dbReference type="ARBA" id="ARBA00022723"/>
    </source>
</evidence>
<dbReference type="InterPro" id="IPR002403">
    <property type="entry name" value="Cyt_P450_E_grp-IV"/>
</dbReference>
<dbReference type="InterPro" id="IPR050529">
    <property type="entry name" value="CYP450_sterol_14alpha_dmase"/>
</dbReference>
<evidence type="ECO:0008006" key="9">
    <source>
        <dbReference type="Google" id="ProtNLM"/>
    </source>
</evidence>
<dbReference type="STRING" id="765257.A0A0C9YLA3"/>
<dbReference type="PRINTS" id="PR00465">
    <property type="entry name" value="EP450IV"/>
</dbReference>
<dbReference type="SUPFAM" id="SSF48264">
    <property type="entry name" value="Cytochrome P450"/>
    <property type="match status" value="1"/>
</dbReference>
<dbReference type="PANTHER" id="PTHR24304:SF2">
    <property type="entry name" value="24-HYDROXYCHOLESTEROL 7-ALPHA-HYDROXYLASE"/>
    <property type="match status" value="1"/>
</dbReference>
<evidence type="ECO:0000313" key="8">
    <source>
        <dbReference type="Proteomes" id="UP000054018"/>
    </source>
</evidence>
<keyword evidence="6" id="KW-0812">Transmembrane</keyword>
<dbReference type="GO" id="GO:0016705">
    <property type="term" value="F:oxidoreductase activity, acting on paired donors, with incorporation or reduction of molecular oxygen"/>
    <property type="evidence" value="ECO:0007669"/>
    <property type="project" value="InterPro"/>
</dbReference>